<evidence type="ECO:0000256" key="8">
    <source>
        <dbReference type="SAM" id="Phobius"/>
    </source>
</evidence>
<proteinExistence type="inferred from homology"/>
<feature type="transmembrane region" description="Helical" evidence="8">
    <location>
        <begin position="137"/>
        <end position="157"/>
    </location>
</feature>
<dbReference type="Proteomes" id="UP001464891">
    <property type="component" value="Unassembled WGS sequence"/>
</dbReference>
<dbReference type="PANTHER" id="PTHR30472:SF24">
    <property type="entry name" value="FERRIC ENTEROBACTIN TRANSPORT SYSTEM PERMEASE PROTEIN FEPG"/>
    <property type="match status" value="1"/>
</dbReference>
<feature type="transmembrane region" description="Helical" evidence="8">
    <location>
        <begin position="169"/>
        <end position="192"/>
    </location>
</feature>
<dbReference type="RefSeq" id="WP_199299353.1">
    <property type="nucleotide sequence ID" value="NZ_JAMPKM010000013.1"/>
</dbReference>
<feature type="transmembrane region" description="Helical" evidence="8">
    <location>
        <begin position="113"/>
        <end position="131"/>
    </location>
</feature>
<keyword evidence="6 8" id="KW-1133">Transmembrane helix</keyword>
<keyword evidence="5 8" id="KW-0812">Transmembrane</keyword>
<evidence type="ECO:0000313" key="10">
    <source>
        <dbReference type="Proteomes" id="UP001464891"/>
    </source>
</evidence>
<feature type="transmembrane region" description="Helical" evidence="8">
    <location>
        <begin position="257"/>
        <end position="279"/>
    </location>
</feature>
<comment type="similarity">
    <text evidence="2">Belongs to the binding-protein-dependent transport system permease family. FecCD subfamily.</text>
</comment>
<sequence>MKPIELPWLVIRSSAWPLSFKINRRVPLVLLGLTVATLLVMVWSVSYGEYPIAPLDVIKSILGLPTTNPDDGFVINTLRLPRVIVAFLVGTGLAIAGTILQGLTRNPLASPEIVGVQAGAGLAAVALIVLFPSLPAFALPIAAFAGALVAALLVYGLAWDRGAAPIRLILVGVGVAAIASALSSLLITFGNIEDVSQALVWLAGSVYGRTWEHVQALLPWLGVFIPLSLLCARDLNTLHLGDEVARGLGVPIERQRGLLLITCVALSGASVATAGTIGFVGLMSPHLARQLVGPAHEGLLPTAALVGGLMVALADFLGRSLFAPIELPCGVITAVVGAPYFFYLLYRNRNA</sequence>
<evidence type="ECO:0000256" key="1">
    <source>
        <dbReference type="ARBA" id="ARBA00004651"/>
    </source>
</evidence>
<evidence type="ECO:0000256" key="6">
    <source>
        <dbReference type="ARBA" id="ARBA00022989"/>
    </source>
</evidence>
<reference evidence="9 10" key="1">
    <citation type="submission" date="2022-04" db="EMBL/GenBank/DDBJ databases">
        <title>Positive selection, recombination, and allopatry shape intraspecific diversity of widespread and dominant cyanobacteria.</title>
        <authorList>
            <person name="Wei J."/>
            <person name="Shu W."/>
            <person name="Hu C."/>
        </authorList>
    </citation>
    <scope>NUCLEOTIDE SEQUENCE [LARGE SCALE GENOMIC DNA]</scope>
    <source>
        <strain evidence="9 10">GB2-A4</strain>
    </source>
</reference>
<name>A0ABV0JBQ1_9CYAN</name>
<protein>
    <submittedName>
        <fullName evidence="9">Iron ABC transporter permease</fullName>
    </submittedName>
</protein>
<dbReference type="Gene3D" id="1.10.3470.10">
    <property type="entry name" value="ABC transporter involved in vitamin B12 uptake, BtuC"/>
    <property type="match status" value="1"/>
</dbReference>
<feature type="transmembrane region" description="Helical" evidence="8">
    <location>
        <begin position="299"/>
        <end position="318"/>
    </location>
</feature>
<accession>A0ABV0JBQ1</accession>
<evidence type="ECO:0000256" key="5">
    <source>
        <dbReference type="ARBA" id="ARBA00022692"/>
    </source>
</evidence>
<keyword evidence="10" id="KW-1185">Reference proteome</keyword>
<dbReference type="SUPFAM" id="SSF81345">
    <property type="entry name" value="ABC transporter involved in vitamin B12 uptake, BtuC"/>
    <property type="match status" value="1"/>
</dbReference>
<keyword evidence="3" id="KW-0813">Transport</keyword>
<keyword evidence="7 8" id="KW-0472">Membrane</keyword>
<evidence type="ECO:0000256" key="7">
    <source>
        <dbReference type="ARBA" id="ARBA00023136"/>
    </source>
</evidence>
<evidence type="ECO:0000313" key="9">
    <source>
        <dbReference type="EMBL" id="MEP0819212.1"/>
    </source>
</evidence>
<dbReference type="Pfam" id="PF01032">
    <property type="entry name" value="FecCD"/>
    <property type="match status" value="1"/>
</dbReference>
<dbReference type="EMBL" id="JAMPKM010000013">
    <property type="protein sequence ID" value="MEP0819212.1"/>
    <property type="molecule type" value="Genomic_DNA"/>
</dbReference>
<comment type="subcellular location">
    <subcellularLocation>
        <location evidence="1">Cell membrane</location>
        <topology evidence="1">Multi-pass membrane protein</topology>
    </subcellularLocation>
</comment>
<dbReference type="CDD" id="cd06550">
    <property type="entry name" value="TM_ABC_iron-siderophores_like"/>
    <property type="match status" value="1"/>
</dbReference>
<comment type="caution">
    <text evidence="9">The sequence shown here is derived from an EMBL/GenBank/DDBJ whole genome shotgun (WGS) entry which is preliminary data.</text>
</comment>
<evidence type="ECO:0000256" key="3">
    <source>
        <dbReference type="ARBA" id="ARBA00022448"/>
    </source>
</evidence>
<organism evidence="9 10">
    <name type="scientific">Trichocoleus desertorum GB2-A4</name>
    <dbReference type="NCBI Taxonomy" id="2933944"/>
    <lineage>
        <taxon>Bacteria</taxon>
        <taxon>Bacillati</taxon>
        <taxon>Cyanobacteriota</taxon>
        <taxon>Cyanophyceae</taxon>
        <taxon>Leptolyngbyales</taxon>
        <taxon>Trichocoleusaceae</taxon>
        <taxon>Trichocoleus</taxon>
    </lineage>
</organism>
<feature type="transmembrane region" description="Helical" evidence="8">
    <location>
        <begin position="83"/>
        <end position="101"/>
    </location>
</feature>
<evidence type="ECO:0000256" key="2">
    <source>
        <dbReference type="ARBA" id="ARBA00007935"/>
    </source>
</evidence>
<keyword evidence="4" id="KW-1003">Cell membrane</keyword>
<dbReference type="PANTHER" id="PTHR30472">
    <property type="entry name" value="FERRIC ENTEROBACTIN TRANSPORT SYSTEM PERMEASE PROTEIN"/>
    <property type="match status" value="1"/>
</dbReference>
<dbReference type="InterPro" id="IPR037294">
    <property type="entry name" value="ABC_BtuC-like"/>
</dbReference>
<gene>
    <name evidence="9" type="ORF">NC998_19100</name>
</gene>
<evidence type="ECO:0000256" key="4">
    <source>
        <dbReference type="ARBA" id="ARBA00022475"/>
    </source>
</evidence>
<feature type="transmembrane region" description="Helical" evidence="8">
    <location>
        <begin position="325"/>
        <end position="346"/>
    </location>
</feature>
<feature type="transmembrane region" description="Helical" evidence="8">
    <location>
        <begin position="26"/>
        <end position="45"/>
    </location>
</feature>
<dbReference type="InterPro" id="IPR000522">
    <property type="entry name" value="ABC_transptr_permease_BtuC"/>
</dbReference>